<evidence type="ECO:0000313" key="5">
    <source>
        <dbReference type="EMBL" id="XBH18054.1"/>
    </source>
</evidence>
<dbReference type="InterPro" id="IPR050639">
    <property type="entry name" value="SSR_resolvase"/>
</dbReference>
<dbReference type="PANTHER" id="PTHR30461:SF2">
    <property type="entry name" value="SERINE RECOMBINASE PINE-RELATED"/>
    <property type="match status" value="1"/>
</dbReference>
<protein>
    <submittedName>
        <fullName evidence="5">Recombinase family protein</fullName>
    </submittedName>
</protein>
<proteinExistence type="predicted"/>
<dbReference type="CDD" id="cd03768">
    <property type="entry name" value="SR_ResInv"/>
    <property type="match status" value="1"/>
</dbReference>
<dbReference type="RefSeq" id="WP_348263273.1">
    <property type="nucleotide sequence ID" value="NZ_CP121196.1"/>
</dbReference>
<dbReference type="InterPro" id="IPR006119">
    <property type="entry name" value="Resolv_N"/>
</dbReference>
<evidence type="ECO:0000259" key="3">
    <source>
        <dbReference type="PROSITE" id="PS51736"/>
    </source>
</evidence>
<dbReference type="Gene3D" id="3.40.50.1390">
    <property type="entry name" value="Resolvase, N-terminal catalytic domain"/>
    <property type="match status" value="1"/>
</dbReference>
<dbReference type="EMBL" id="CP121196">
    <property type="protein sequence ID" value="XBH18054.1"/>
    <property type="molecule type" value="Genomic_DNA"/>
</dbReference>
<feature type="domain" description="Resolvase/invertase-type recombinase catalytic" evidence="3">
    <location>
        <begin position="3"/>
        <end position="144"/>
    </location>
</feature>
<accession>A0AAU7DL51</accession>
<dbReference type="Pfam" id="PF00239">
    <property type="entry name" value="Resolvase"/>
    <property type="match status" value="1"/>
</dbReference>
<evidence type="ECO:0000256" key="2">
    <source>
        <dbReference type="ARBA" id="ARBA00023172"/>
    </source>
</evidence>
<keyword evidence="2" id="KW-0233">DNA recombination</keyword>
<dbReference type="InterPro" id="IPR036162">
    <property type="entry name" value="Resolvase-like_N_sf"/>
</dbReference>
<evidence type="ECO:0000256" key="1">
    <source>
        <dbReference type="ARBA" id="ARBA00023125"/>
    </source>
</evidence>
<organism evidence="5">
    <name type="scientific">Telmatobacter sp. DSM 110680</name>
    <dbReference type="NCBI Taxonomy" id="3036704"/>
    <lineage>
        <taxon>Bacteria</taxon>
        <taxon>Pseudomonadati</taxon>
        <taxon>Acidobacteriota</taxon>
        <taxon>Terriglobia</taxon>
        <taxon>Terriglobales</taxon>
        <taxon>Acidobacteriaceae</taxon>
        <taxon>Telmatobacter</taxon>
    </lineage>
</organism>
<dbReference type="SMART" id="SM00857">
    <property type="entry name" value="Resolvase"/>
    <property type="match status" value="1"/>
</dbReference>
<reference evidence="5" key="1">
    <citation type="submission" date="2023-03" db="EMBL/GenBank/DDBJ databases">
        <title>Edaphobacter sp.</title>
        <authorList>
            <person name="Huber K.J."/>
            <person name="Papendorf J."/>
            <person name="Pilke C."/>
            <person name="Bunk B."/>
            <person name="Sproeer C."/>
            <person name="Pester M."/>
        </authorList>
    </citation>
    <scope>NUCLEOTIDE SEQUENCE</scope>
    <source>
        <strain evidence="5">DSM 110680</strain>
    </source>
</reference>
<keyword evidence="1" id="KW-0238">DNA-binding</keyword>
<dbReference type="PROSITE" id="PS51736">
    <property type="entry name" value="RECOMBINASES_3"/>
    <property type="match status" value="1"/>
</dbReference>
<dbReference type="Pfam" id="PF13936">
    <property type="entry name" value="HTH_38"/>
    <property type="match status" value="1"/>
</dbReference>
<dbReference type="GO" id="GO:0003677">
    <property type="term" value="F:DNA binding"/>
    <property type="evidence" value="ECO:0007669"/>
    <property type="project" value="UniProtKB-KW"/>
</dbReference>
<evidence type="ECO:0000313" key="4">
    <source>
        <dbReference type="EMBL" id="XBH18047.1"/>
    </source>
</evidence>
<dbReference type="InterPro" id="IPR025246">
    <property type="entry name" value="IS30-like_HTH"/>
</dbReference>
<name>A0AAU7DL51_9BACT</name>
<dbReference type="PANTHER" id="PTHR30461">
    <property type="entry name" value="DNA-INVERTASE FROM LAMBDOID PROPHAGE"/>
    <property type="match status" value="1"/>
</dbReference>
<dbReference type="GO" id="GO:0000150">
    <property type="term" value="F:DNA strand exchange activity"/>
    <property type="evidence" value="ECO:0007669"/>
    <property type="project" value="InterPro"/>
</dbReference>
<gene>
    <name evidence="4" type="ORF">P8935_01650</name>
    <name evidence="5" type="ORF">P8935_01690</name>
</gene>
<dbReference type="SUPFAM" id="SSF53041">
    <property type="entry name" value="Resolvase-like"/>
    <property type="match status" value="1"/>
</dbReference>
<dbReference type="EMBL" id="CP121196">
    <property type="protein sequence ID" value="XBH18047.1"/>
    <property type="molecule type" value="Genomic_DNA"/>
</dbReference>
<dbReference type="AlphaFoldDB" id="A0AAU7DL51"/>
<sequence length="199" mass="22652">MKRAALYMRVSTLDQRPESQLHDLRQMAAQRGYAIVNEYTDRISGTKAKRPGLDQMMADARRGRFDVVMTWASDRIARSVKHFLEVLDELNRIGVEYVSFRENIDTGGPLGRAIVVIIGAIAELERSLIVERVRAGMRRARLDGQRIGRTPLVLDTVAIKQDRERGQSLRQIAKEHRVSTATIQRVLHRHALTTQEQVA</sequence>